<protein>
    <recommendedName>
        <fullName evidence="2">Surface-adhesin protein E-like domain-containing protein</fullName>
    </recommendedName>
</protein>
<dbReference type="STRING" id="345632.GPICK_12470"/>
<dbReference type="Proteomes" id="UP000057609">
    <property type="component" value="Chromosome"/>
</dbReference>
<dbReference type="Pfam" id="PF16747">
    <property type="entry name" value="Adhesin_E"/>
    <property type="match status" value="1"/>
</dbReference>
<evidence type="ECO:0000313" key="4">
    <source>
        <dbReference type="Proteomes" id="UP000057609"/>
    </source>
</evidence>
<dbReference type="AlphaFoldDB" id="A0A0B5BLJ1"/>
<dbReference type="InterPro" id="IPR031939">
    <property type="entry name" value="Adhesin_E-like"/>
</dbReference>
<dbReference type="HOGENOM" id="CLU_149937_0_0_7"/>
<dbReference type="KEGG" id="gpi:GPICK_12470"/>
<evidence type="ECO:0000259" key="2">
    <source>
        <dbReference type="Pfam" id="PF16747"/>
    </source>
</evidence>
<feature type="chain" id="PRO_5011977552" description="Surface-adhesin protein E-like domain-containing protein" evidence="1">
    <location>
        <begin position="16"/>
        <end position="136"/>
    </location>
</feature>
<evidence type="ECO:0000313" key="3">
    <source>
        <dbReference type="EMBL" id="AJE04921.1"/>
    </source>
</evidence>
<evidence type="ECO:0000256" key="1">
    <source>
        <dbReference type="SAM" id="SignalP"/>
    </source>
</evidence>
<keyword evidence="1" id="KW-0732">Signal</keyword>
<accession>A0A0B5BLJ1</accession>
<feature type="domain" description="Surface-adhesin protein E-like" evidence="2">
    <location>
        <begin position="20"/>
        <end position="135"/>
    </location>
</feature>
<keyword evidence="4" id="KW-1185">Reference proteome</keyword>
<name>A0A0B5BLJ1_9BACT</name>
<organism evidence="3 4">
    <name type="scientific">Geobacter pickeringii</name>
    <dbReference type="NCBI Taxonomy" id="345632"/>
    <lineage>
        <taxon>Bacteria</taxon>
        <taxon>Pseudomonadati</taxon>
        <taxon>Thermodesulfobacteriota</taxon>
        <taxon>Desulfuromonadia</taxon>
        <taxon>Geobacterales</taxon>
        <taxon>Geobacteraceae</taxon>
        <taxon>Geobacter</taxon>
    </lineage>
</organism>
<dbReference type="EMBL" id="CP009788">
    <property type="protein sequence ID" value="AJE04921.1"/>
    <property type="molecule type" value="Genomic_DNA"/>
</dbReference>
<feature type="signal peptide" evidence="1">
    <location>
        <begin position="1"/>
        <end position="15"/>
    </location>
</feature>
<proteinExistence type="predicted"/>
<sequence length="136" mass="15056">MLFILICFSAGAASAAEGAWVLVDEDPMLSNYYYDETSVAEVDGDLVAVRTKAVYTEDGRDDALDTIGHPRGFEDLSSTAFLYIIDCPGNMSRLEKITHYDSKGRAIKSYDLSGRTDWEPIDSETRMSLLHDAVCD</sequence>
<reference evidence="3 4" key="1">
    <citation type="journal article" date="2015" name="Genome Announc.">
        <title>Complete Genome of Geobacter pickeringii G13T, a Metal-Reducing Isolate from Sedimentary Kaolin Deposits.</title>
        <authorList>
            <person name="Badalamenti J.P."/>
            <person name="Bond D.R."/>
        </authorList>
    </citation>
    <scope>NUCLEOTIDE SEQUENCE [LARGE SCALE GENOMIC DNA]</scope>
    <source>
        <strain evidence="3 4">G13</strain>
    </source>
</reference>
<gene>
    <name evidence="3" type="ORF">GPICK_12470</name>
</gene>